<organism evidence="1 2">
    <name type="scientific">Candidatus Kaiserbacteria bacterium RIFCSPLOWO2_01_FULL_54_24</name>
    <dbReference type="NCBI Taxonomy" id="1798515"/>
    <lineage>
        <taxon>Bacteria</taxon>
        <taxon>Candidatus Kaiseribacteriota</taxon>
    </lineage>
</organism>
<dbReference type="AlphaFoldDB" id="A0A1F6EVD9"/>
<name>A0A1F6EVD9_9BACT</name>
<reference evidence="1 2" key="1">
    <citation type="journal article" date="2016" name="Nat. Commun.">
        <title>Thousands of microbial genomes shed light on interconnected biogeochemical processes in an aquifer system.</title>
        <authorList>
            <person name="Anantharaman K."/>
            <person name="Brown C.T."/>
            <person name="Hug L.A."/>
            <person name="Sharon I."/>
            <person name="Castelle C.J."/>
            <person name="Probst A.J."/>
            <person name="Thomas B.C."/>
            <person name="Singh A."/>
            <person name="Wilkins M.J."/>
            <person name="Karaoz U."/>
            <person name="Brodie E.L."/>
            <person name="Williams K.H."/>
            <person name="Hubbard S.S."/>
            <person name="Banfield J.F."/>
        </authorList>
    </citation>
    <scope>NUCLEOTIDE SEQUENCE [LARGE SCALE GENOMIC DNA]</scope>
</reference>
<gene>
    <name evidence="1" type="ORF">A3B35_00980</name>
</gene>
<proteinExistence type="predicted"/>
<evidence type="ECO:0000313" key="1">
    <source>
        <dbReference type="EMBL" id="OGG77598.1"/>
    </source>
</evidence>
<comment type="caution">
    <text evidence="1">The sequence shown here is derived from an EMBL/GenBank/DDBJ whole genome shotgun (WGS) entry which is preliminary data.</text>
</comment>
<accession>A0A1F6EVD9</accession>
<protein>
    <submittedName>
        <fullName evidence="1">Uncharacterized protein</fullName>
    </submittedName>
</protein>
<evidence type="ECO:0000313" key="2">
    <source>
        <dbReference type="Proteomes" id="UP000177215"/>
    </source>
</evidence>
<dbReference type="EMBL" id="MFMC01000013">
    <property type="protein sequence ID" value="OGG77598.1"/>
    <property type="molecule type" value="Genomic_DNA"/>
</dbReference>
<sequence length="95" mass="10591">MTENLDTSKSFKNLRQMHADDLNKGDRVATHEGKILEVESTVAQGARMLECRLNPVSGTDKSGWGGVVDRGDNVPRLVLTQESDLLIRKLEKLEK</sequence>
<dbReference type="STRING" id="1798515.A3B35_00980"/>
<dbReference type="Proteomes" id="UP000177215">
    <property type="component" value="Unassembled WGS sequence"/>
</dbReference>